<dbReference type="InterPro" id="IPR042283">
    <property type="entry name" value="GpdQ_catalytic"/>
</dbReference>
<keyword evidence="2" id="KW-0378">Hydrolase</keyword>
<evidence type="ECO:0000313" key="7">
    <source>
        <dbReference type="Proteomes" id="UP001321492"/>
    </source>
</evidence>
<evidence type="ECO:0000256" key="4">
    <source>
        <dbReference type="ARBA" id="ARBA00025742"/>
    </source>
</evidence>
<evidence type="ECO:0000256" key="1">
    <source>
        <dbReference type="ARBA" id="ARBA00022723"/>
    </source>
</evidence>
<protein>
    <submittedName>
        <fullName evidence="6">Phosphodiesterase</fullName>
    </submittedName>
</protein>
<dbReference type="Gene3D" id="3.30.750.180">
    <property type="entry name" value="GpdQ, beta-strand dimerisation domain"/>
    <property type="match status" value="1"/>
</dbReference>
<proteinExistence type="inferred from homology"/>
<dbReference type="InterPro" id="IPR004843">
    <property type="entry name" value="Calcineurin-like_PHP"/>
</dbReference>
<dbReference type="Gene3D" id="3.60.21.40">
    <property type="entry name" value="GpdQ, catalytic alpha/beta sandwich domain"/>
    <property type="match status" value="1"/>
</dbReference>
<keyword evidence="1" id="KW-0479">Metal-binding</keyword>
<dbReference type="InterPro" id="IPR050884">
    <property type="entry name" value="CNP_phosphodiesterase-III"/>
</dbReference>
<evidence type="ECO:0000256" key="2">
    <source>
        <dbReference type="ARBA" id="ARBA00022801"/>
    </source>
</evidence>
<gene>
    <name evidence="6" type="ORF">QNA08_14300</name>
</gene>
<reference evidence="6 7" key="1">
    <citation type="submission" date="2023-05" db="EMBL/GenBank/DDBJ databases">
        <title>Chelatococcus sp. nov., a moderately thermophilic bacterium isolated from hot spring microbial mat.</title>
        <authorList>
            <person name="Hu C.-J."/>
            <person name="Li W.-J."/>
        </authorList>
    </citation>
    <scope>NUCLEOTIDE SEQUENCE [LARGE SCALE GENOMIC DNA]</scope>
    <source>
        <strain evidence="6 7">SYSU G07232</strain>
    </source>
</reference>
<dbReference type="RefSeq" id="WP_283741406.1">
    <property type="nucleotide sequence ID" value="NZ_JASJEV010000009.1"/>
</dbReference>
<dbReference type="InterPro" id="IPR026575">
    <property type="entry name" value="GpdQ/CpdA-like"/>
</dbReference>
<dbReference type="CDD" id="cd07402">
    <property type="entry name" value="MPP_GpdQ"/>
    <property type="match status" value="1"/>
</dbReference>
<comment type="similarity">
    <text evidence="4">Belongs to the cyclic nucleotide phosphodiesterase class-III family.</text>
</comment>
<evidence type="ECO:0000256" key="3">
    <source>
        <dbReference type="ARBA" id="ARBA00023004"/>
    </source>
</evidence>
<keyword evidence="7" id="KW-1185">Reference proteome</keyword>
<dbReference type="EMBL" id="JASJEV010000009">
    <property type="protein sequence ID" value="MDJ1159406.1"/>
    <property type="molecule type" value="Genomic_DNA"/>
</dbReference>
<keyword evidence="3" id="KW-0408">Iron</keyword>
<organism evidence="6 7">
    <name type="scientific">Chelatococcus albus</name>
    <dbReference type="NCBI Taxonomy" id="3047466"/>
    <lineage>
        <taxon>Bacteria</taxon>
        <taxon>Pseudomonadati</taxon>
        <taxon>Pseudomonadota</taxon>
        <taxon>Alphaproteobacteria</taxon>
        <taxon>Hyphomicrobiales</taxon>
        <taxon>Chelatococcaceae</taxon>
        <taxon>Chelatococcus</taxon>
    </lineage>
</organism>
<dbReference type="PANTHER" id="PTHR42988">
    <property type="entry name" value="PHOSPHOHYDROLASE"/>
    <property type="match status" value="1"/>
</dbReference>
<dbReference type="SUPFAM" id="SSF56300">
    <property type="entry name" value="Metallo-dependent phosphatases"/>
    <property type="match status" value="1"/>
</dbReference>
<name>A0ABT7AJ53_9HYPH</name>
<feature type="domain" description="Calcineurin-like phosphoesterase" evidence="5">
    <location>
        <begin position="1"/>
        <end position="203"/>
    </location>
</feature>
<evidence type="ECO:0000313" key="6">
    <source>
        <dbReference type="EMBL" id="MDJ1159406.1"/>
    </source>
</evidence>
<accession>A0ABT7AJ53</accession>
<sequence length="277" mass="29936">MLIAQITDLHIATDAHRAYGLVDTHAFAERIVHAVAALEPRPDVVLITGDVVDRGEAAEYARAAALMARLSMPAYVVPGNHDDRALMRRHLRRHLPPGAGHLPETGFLHYVVEDWPVRLLGLDSVVPGLSAGALCAERLAWLEDTLAAAPVQPTLLFLHHPPFDCGVPFMDRIRLHEGAAAFESIVAANPQILALVCGHHHRPMSSTFGGRPCLVTPGAAHQAALALDRPGPARITLEPPAYRLLRWNGRRLAEHMVYVEAFPAPAPTPVRAEAGAA</sequence>
<dbReference type="Proteomes" id="UP001321492">
    <property type="component" value="Unassembled WGS sequence"/>
</dbReference>
<evidence type="ECO:0000259" key="5">
    <source>
        <dbReference type="Pfam" id="PF00149"/>
    </source>
</evidence>
<dbReference type="Pfam" id="PF00149">
    <property type="entry name" value="Metallophos"/>
    <property type="match status" value="1"/>
</dbReference>
<dbReference type="InterPro" id="IPR042281">
    <property type="entry name" value="GpdQ_beta-strand"/>
</dbReference>
<dbReference type="InterPro" id="IPR029052">
    <property type="entry name" value="Metallo-depent_PP-like"/>
</dbReference>
<dbReference type="PANTHER" id="PTHR42988:SF2">
    <property type="entry name" value="CYCLIC NUCLEOTIDE PHOSPHODIESTERASE CBUA0032-RELATED"/>
    <property type="match status" value="1"/>
</dbReference>
<comment type="caution">
    <text evidence="6">The sequence shown here is derived from an EMBL/GenBank/DDBJ whole genome shotgun (WGS) entry which is preliminary data.</text>
</comment>